<dbReference type="Pfam" id="PF00814">
    <property type="entry name" value="TsaD"/>
    <property type="match status" value="1"/>
</dbReference>
<dbReference type="EMBL" id="CAAALY010053744">
    <property type="protein sequence ID" value="VEL21911.1"/>
    <property type="molecule type" value="Genomic_DNA"/>
</dbReference>
<dbReference type="PANTHER" id="PTHR11735:SF14">
    <property type="entry name" value="TRNA N6-ADENOSINE THREONYLCARBAMOYLTRANSFERASE"/>
    <property type="match status" value="1"/>
</dbReference>
<comment type="caution">
    <text evidence="2">The sequence shown here is derived from an EMBL/GenBank/DDBJ whole genome shotgun (WGS) entry which is preliminary data.</text>
</comment>
<keyword evidence="3" id="KW-1185">Reference proteome</keyword>
<reference evidence="2" key="1">
    <citation type="submission" date="2018-11" db="EMBL/GenBank/DDBJ databases">
        <authorList>
            <consortium name="Pathogen Informatics"/>
        </authorList>
    </citation>
    <scope>NUCLEOTIDE SEQUENCE</scope>
</reference>
<proteinExistence type="predicted"/>
<dbReference type="Proteomes" id="UP000784294">
    <property type="component" value="Unassembled WGS sequence"/>
</dbReference>
<name>A0A448WWF1_9PLAT</name>
<dbReference type="Gene3D" id="3.30.420.40">
    <property type="match status" value="1"/>
</dbReference>
<dbReference type="InterPro" id="IPR000905">
    <property type="entry name" value="Gcp-like_dom"/>
</dbReference>
<dbReference type="AlphaFoldDB" id="A0A448WWF1"/>
<organism evidence="2 3">
    <name type="scientific">Protopolystoma xenopodis</name>
    <dbReference type="NCBI Taxonomy" id="117903"/>
    <lineage>
        <taxon>Eukaryota</taxon>
        <taxon>Metazoa</taxon>
        <taxon>Spiralia</taxon>
        <taxon>Lophotrochozoa</taxon>
        <taxon>Platyhelminthes</taxon>
        <taxon>Monogenea</taxon>
        <taxon>Polyopisthocotylea</taxon>
        <taxon>Polystomatidea</taxon>
        <taxon>Polystomatidae</taxon>
        <taxon>Protopolystoma</taxon>
    </lineage>
</organism>
<dbReference type="OrthoDB" id="10254073at2759"/>
<evidence type="ECO:0000313" key="3">
    <source>
        <dbReference type="Proteomes" id="UP000784294"/>
    </source>
</evidence>
<accession>A0A448WWF1</accession>
<dbReference type="PANTHER" id="PTHR11735">
    <property type="entry name" value="TRNA N6-ADENOSINE THREONYLCARBAMOYLTRANSFERASE"/>
    <property type="match status" value="1"/>
</dbReference>
<protein>
    <recommendedName>
        <fullName evidence="1">Gcp-like domain-containing protein</fullName>
    </recommendedName>
</protein>
<gene>
    <name evidence="2" type="ORF">PXEA_LOCUS15351</name>
</gene>
<sequence length="136" mass="14774">MSNDPSPGYNIELEARKGTRFIPLPYTVKGMDVSFAGILSYLEERLPSLIYHCQLGVTTTKCRESPSAVGDNPDSADSQGGYTTADLCFSLQETVFAMCVEITERAMAHCNSDVCSQLNIALVSSSLGFFLPFICV</sequence>
<evidence type="ECO:0000313" key="2">
    <source>
        <dbReference type="EMBL" id="VEL21911.1"/>
    </source>
</evidence>
<dbReference type="GO" id="GO:0000408">
    <property type="term" value="C:EKC/KEOPS complex"/>
    <property type="evidence" value="ECO:0007669"/>
    <property type="project" value="TreeGrafter"/>
</dbReference>
<dbReference type="GO" id="GO:0005737">
    <property type="term" value="C:cytoplasm"/>
    <property type="evidence" value="ECO:0007669"/>
    <property type="project" value="TreeGrafter"/>
</dbReference>
<evidence type="ECO:0000259" key="1">
    <source>
        <dbReference type="Pfam" id="PF00814"/>
    </source>
</evidence>
<feature type="domain" description="Gcp-like" evidence="1">
    <location>
        <begin position="7"/>
        <end position="113"/>
    </location>
</feature>